<sequence length="211" mass="23551">MTAEWRARGNSATRERVSFCGKKQLRNRATLPGSARLYKLDFNAWAPTLACARCNHLAVLINLSDSPSRKNSSPIKSNIRVWLLAWPERARMEPRKGPKTGTKLIIKFHACRCRADMAKKPPGTHPTKWHLPLEIQHVAPQSSISAFPTKPDTADDLFGYECNKSVRTESRCGTATSFDGGMSHRASTLRALENLRVKLLPSIVLSSSMRL</sequence>
<evidence type="ECO:0000313" key="1">
    <source>
        <dbReference type="Proteomes" id="UP000504637"/>
    </source>
</evidence>
<accession>A0A6J3MHS8</accession>
<organism evidence="2">
    <name type="scientific">Dissoconium aciculare CBS 342.82</name>
    <dbReference type="NCBI Taxonomy" id="1314786"/>
    <lineage>
        <taxon>Eukaryota</taxon>
        <taxon>Fungi</taxon>
        <taxon>Dikarya</taxon>
        <taxon>Ascomycota</taxon>
        <taxon>Pezizomycotina</taxon>
        <taxon>Dothideomycetes</taxon>
        <taxon>Dothideomycetidae</taxon>
        <taxon>Mycosphaerellales</taxon>
        <taxon>Dissoconiaceae</taxon>
        <taxon>Dissoconium</taxon>
    </lineage>
</organism>
<protein>
    <submittedName>
        <fullName evidence="2">Uncharacterized protein</fullName>
    </submittedName>
</protein>
<evidence type="ECO:0000313" key="2">
    <source>
        <dbReference type="RefSeq" id="XP_033464526.1"/>
    </source>
</evidence>
<reference evidence="2" key="2">
    <citation type="submission" date="2020-04" db="EMBL/GenBank/DDBJ databases">
        <authorList>
            <consortium name="NCBI Genome Project"/>
        </authorList>
    </citation>
    <scope>NUCLEOTIDE SEQUENCE</scope>
    <source>
        <strain evidence="2">CBS 342.82</strain>
    </source>
</reference>
<dbReference type="AlphaFoldDB" id="A0A6J3MHS8"/>
<reference evidence="2" key="1">
    <citation type="submission" date="2020-01" db="EMBL/GenBank/DDBJ databases">
        <authorList>
            <consortium name="DOE Joint Genome Institute"/>
            <person name="Haridas S."/>
            <person name="Albert R."/>
            <person name="Binder M."/>
            <person name="Bloem J."/>
            <person name="Labutti K."/>
            <person name="Salamov A."/>
            <person name="Andreopoulos B."/>
            <person name="Baker S.E."/>
            <person name="Barry K."/>
            <person name="Bills G."/>
            <person name="Bluhm B.H."/>
            <person name="Cannon C."/>
            <person name="Castanera R."/>
            <person name="Culley D.E."/>
            <person name="Daum C."/>
            <person name="Ezra D."/>
            <person name="Gonzalez J.B."/>
            <person name="Henrissat B."/>
            <person name="Kuo A."/>
            <person name="Liang C."/>
            <person name="Lipzen A."/>
            <person name="Lutzoni F."/>
            <person name="Magnuson J."/>
            <person name="Mondo S."/>
            <person name="Nolan M."/>
            <person name="Ohm R."/>
            <person name="Pangilinan J."/>
            <person name="Park H.-J."/>
            <person name="Ramirez L."/>
            <person name="Alfaro M."/>
            <person name="Sun H."/>
            <person name="Tritt A."/>
            <person name="Yoshinaga Y."/>
            <person name="Zwiers L.-H."/>
            <person name="Turgeon B.G."/>
            <person name="Goodwin S.B."/>
            <person name="Spatafora J.W."/>
            <person name="Crous P.W."/>
            <person name="Grigoriev I.V."/>
        </authorList>
    </citation>
    <scope>NUCLEOTIDE SEQUENCE</scope>
    <source>
        <strain evidence="2">CBS 342.82</strain>
    </source>
</reference>
<keyword evidence="1" id="KW-1185">Reference proteome</keyword>
<gene>
    <name evidence="2" type="ORF">K489DRAFT_17965</name>
</gene>
<dbReference type="Proteomes" id="UP000504637">
    <property type="component" value="Unplaced"/>
</dbReference>
<dbReference type="GeneID" id="54357249"/>
<name>A0A6J3MHS8_9PEZI</name>
<proteinExistence type="predicted"/>
<dbReference type="RefSeq" id="XP_033464526.1">
    <property type="nucleotide sequence ID" value="XM_033599450.1"/>
</dbReference>
<reference evidence="2" key="3">
    <citation type="submission" date="2025-08" db="UniProtKB">
        <authorList>
            <consortium name="RefSeq"/>
        </authorList>
    </citation>
    <scope>IDENTIFICATION</scope>
    <source>
        <strain evidence="2">CBS 342.82</strain>
    </source>
</reference>